<evidence type="ECO:0000313" key="9">
    <source>
        <dbReference type="Proteomes" id="UP000760668"/>
    </source>
</evidence>
<dbReference type="GO" id="GO:0006000">
    <property type="term" value="P:fructose metabolic process"/>
    <property type="evidence" value="ECO:0007669"/>
    <property type="project" value="UniProtKB-ARBA"/>
</dbReference>
<dbReference type="InterPro" id="IPR029056">
    <property type="entry name" value="Ribokinase-like"/>
</dbReference>
<keyword evidence="4 6" id="KW-0418">Kinase</keyword>
<dbReference type="Proteomes" id="UP000760668">
    <property type="component" value="Unassembled WGS sequence"/>
</dbReference>
<organism evidence="8 9">
    <name type="scientific">Pseudoflavonifractor capillosus</name>
    <dbReference type="NCBI Taxonomy" id="106588"/>
    <lineage>
        <taxon>Bacteria</taxon>
        <taxon>Bacillati</taxon>
        <taxon>Bacillota</taxon>
        <taxon>Clostridia</taxon>
        <taxon>Eubacteriales</taxon>
        <taxon>Oscillospiraceae</taxon>
        <taxon>Pseudoflavonifractor</taxon>
    </lineage>
</organism>
<evidence type="ECO:0000256" key="6">
    <source>
        <dbReference type="RuleBase" id="RU003704"/>
    </source>
</evidence>
<evidence type="ECO:0000256" key="2">
    <source>
        <dbReference type="ARBA" id="ARBA00022679"/>
    </source>
</evidence>
<comment type="caution">
    <text evidence="8">The sequence shown here is derived from an EMBL/GenBank/DDBJ whole genome shotgun (WGS) entry which is preliminary data.</text>
</comment>
<keyword evidence="2 6" id="KW-0808">Transferase</keyword>
<dbReference type="GO" id="GO:0005524">
    <property type="term" value="F:ATP binding"/>
    <property type="evidence" value="ECO:0007669"/>
    <property type="project" value="UniProtKB-KW"/>
</dbReference>
<evidence type="ECO:0000256" key="4">
    <source>
        <dbReference type="ARBA" id="ARBA00022777"/>
    </source>
</evidence>
<sequence length="320" mass="33804">MKHYDVAVLGEALIDFTEYGTVDGGGRLFEQNPGGAPANVACAVSRLGGRAAFLGKVGADMHGRFLRDTLAGEGVDVSGMVLDESVFTTLAFVALSGTGERSFSFARKPGADTCLRREEVCKDVLENCGILHVGSLSLTDEPARSATLWAVEQVRARGGAVAYDPNYRASLWRDEESARKQMRSLVPMADYIKISDEETELLTGHSSPREAARALLEQGVCCAAVTLGEEGALIAARDGMAVVPGCAAKWVVDTTGAGDAFWGAFLTQVAGSGLSPREVTLEKAAEFARFANAAASLCIGRRGAIPALPSLAEVKERMEK</sequence>
<dbReference type="InterPro" id="IPR002173">
    <property type="entry name" value="Carboh/pur_kinase_PfkB_CS"/>
</dbReference>
<dbReference type="SUPFAM" id="SSF53613">
    <property type="entry name" value="Ribokinase-like"/>
    <property type="match status" value="1"/>
</dbReference>
<dbReference type="CDD" id="cd01167">
    <property type="entry name" value="bac_FRK"/>
    <property type="match status" value="1"/>
</dbReference>
<dbReference type="PROSITE" id="PS00583">
    <property type="entry name" value="PFKB_KINASES_1"/>
    <property type="match status" value="1"/>
</dbReference>
<dbReference type="EMBL" id="DYUC01000058">
    <property type="protein sequence ID" value="HJG86591.1"/>
    <property type="molecule type" value="Genomic_DNA"/>
</dbReference>
<dbReference type="AlphaFoldDB" id="A0A921MMN0"/>
<proteinExistence type="inferred from homology"/>
<dbReference type="PROSITE" id="PS00584">
    <property type="entry name" value="PFKB_KINASES_2"/>
    <property type="match status" value="1"/>
</dbReference>
<dbReference type="InterPro" id="IPR002139">
    <property type="entry name" value="Ribo/fructo_kinase"/>
</dbReference>
<dbReference type="RefSeq" id="WP_295370537.1">
    <property type="nucleotide sequence ID" value="NZ_DYUC01000058.1"/>
</dbReference>
<comment type="similarity">
    <text evidence="1 6">Belongs to the carbohydrate kinase PfkB family.</text>
</comment>
<reference evidence="8" key="2">
    <citation type="submission" date="2021-09" db="EMBL/GenBank/DDBJ databases">
        <authorList>
            <person name="Gilroy R."/>
        </authorList>
    </citation>
    <scope>NUCLEOTIDE SEQUENCE</scope>
    <source>
        <strain evidence="8">CHK179-5677</strain>
    </source>
</reference>
<dbReference type="PANTHER" id="PTHR43085:SF1">
    <property type="entry name" value="PSEUDOURIDINE KINASE-RELATED"/>
    <property type="match status" value="1"/>
</dbReference>
<dbReference type="PANTHER" id="PTHR43085">
    <property type="entry name" value="HEXOKINASE FAMILY MEMBER"/>
    <property type="match status" value="1"/>
</dbReference>
<name>A0A921MMN0_9FIRM</name>
<evidence type="ECO:0000259" key="7">
    <source>
        <dbReference type="Pfam" id="PF00294"/>
    </source>
</evidence>
<gene>
    <name evidence="8" type="ORF">K8V01_06170</name>
</gene>
<protein>
    <submittedName>
        <fullName evidence="8">Carbohydrate kinase</fullName>
    </submittedName>
</protein>
<evidence type="ECO:0000256" key="5">
    <source>
        <dbReference type="ARBA" id="ARBA00022840"/>
    </source>
</evidence>
<dbReference type="Gene3D" id="3.40.1190.20">
    <property type="match status" value="1"/>
</dbReference>
<dbReference type="PRINTS" id="PR00990">
    <property type="entry name" value="RIBOKINASE"/>
</dbReference>
<dbReference type="InterPro" id="IPR011611">
    <property type="entry name" value="PfkB_dom"/>
</dbReference>
<accession>A0A921MMN0</accession>
<keyword evidence="3" id="KW-0547">Nucleotide-binding</keyword>
<evidence type="ECO:0000256" key="1">
    <source>
        <dbReference type="ARBA" id="ARBA00010688"/>
    </source>
</evidence>
<dbReference type="GO" id="GO:0008865">
    <property type="term" value="F:fructokinase activity"/>
    <property type="evidence" value="ECO:0007669"/>
    <property type="project" value="UniProtKB-ARBA"/>
</dbReference>
<evidence type="ECO:0000313" key="8">
    <source>
        <dbReference type="EMBL" id="HJG86591.1"/>
    </source>
</evidence>
<dbReference type="InterPro" id="IPR050306">
    <property type="entry name" value="PfkB_Carbo_kinase"/>
</dbReference>
<dbReference type="Pfam" id="PF00294">
    <property type="entry name" value="PfkB"/>
    <property type="match status" value="1"/>
</dbReference>
<evidence type="ECO:0000256" key="3">
    <source>
        <dbReference type="ARBA" id="ARBA00022741"/>
    </source>
</evidence>
<reference evidence="8" key="1">
    <citation type="journal article" date="2021" name="PeerJ">
        <title>Extensive microbial diversity within the chicken gut microbiome revealed by metagenomics and culture.</title>
        <authorList>
            <person name="Gilroy R."/>
            <person name="Ravi A."/>
            <person name="Getino M."/>
            <person name="Pursley I."/>
            <person name="Horton D.L."/>
            <person name="Alikhan N.F."/>
            <person name="Baker D."/>
            <person name="Gharbi K."/>
            <person name="Hall N."/>
            <person name="Watson M."/>
            <person name="Adriaenssens E.M."/>
            <person name="Foster-Nyarko E."/>
            <person name="Jarju S."/>
            <person name="Secka A."/>
            <person name="Antonio M."/>
            <person name="Oren A."/>
            <person name="Chaudhuri R.R."/>
            <person name="La Ragione R."/>
            <person name="Hildebrand F."/>
            <person name="Pallen M.J."/>
        </authorList>
    </citation>
    <scope>NUCLEOTIDE SEQUENCE</scope>
    <source>
        <strain evidence="8">CHK179-5677</strain>
    </source>
</reference>
<keyword evidence="5" id="KW-0067">ATP-binding</keyword>
<feature type="domain" description="Carbohydrate kinase PfkB" evidence="7">
    <location>
        <begin position="5"/>
        <end position="309"/>
    </location>
</feature>